<name>A0ABT8LEJ3_9BACT</name>
<dbReference type="Proteomes" id="UP001172083">
    <property type="component" value="Unassembled WGS sequence"/>
</dbReference>
<reference evidence="8" key="1">
    <citation type="submission" date="2023-06" db="EMBL/GenBank/DDBJ databases">
        <title>Genomic of Agaribacillus aureum.</title>
        <authorList>
            <person name="Wang G."/>
        </authorList>
    </citation>
    <scope>NUCLEOTIDE SEQUENCE</scope>
    <source>
        <strain evidence="8">BMA12</strain>
    </source>
</reference>
<feature type="transmembrane region" description="Helical" evidence="6">
    <location>
        <begin position="281"/>
        <end position="303"/>
    </location>
</feature>
<evidence type="ECO:0000256" key="2">
    <source>
        <dbReference type="ARBA" id="ARBA00022448"/>
    </source>
</evidence>
<feature type="domain" description="Major facilitator superfamily (MFS) profile" evidence="7">
    <location>
        <begin position="11"/>
        <end position="395"/>
    </location>
</feature>
<organism evidence="8 9">
    <name type="scientific">Agaribacillus aureus</name>
    <dbReference type="NCBI Taxonomy" id="3051825"/>
    <lineage>
        <taxon>Bacteria</taxon>
        <taxon>Pseudomonadati</taxon>
        <taxon>Bacteroidota</taxon>
        <taxon>Cytophagia</taxon>
        <taxon>Cytophagales</taxon>
        <taxon>Splendidivirgaceae</taxon>
        <taxon>Agaribacillus</taxon>
    </lineage>
</organism>
<keyword evidence="9" id="KW-1185">Reference proteome</keyword>
<dbReference type="PANTHER" id="PTHR23502">
    <property type="entry name" value="MAJOR FACILITATOR SUPERFAMILY"/>
    <property type="match status" value="1"/>
</dbReference>
<dbReference type="PROSITE" id="PS50850">
    <property type="entry name" value="MFS"/>
    <property type="match status" value="1"/>
</dbReference>
<evidence type="ECO:0000313" key="9">
    <source>
        <dbReference type="Proteomes" id="UP001172083"/>
    </source>
</evidence>
<proteinExistence type="predicted"/>
<feature type="transmembrane region" description="Helical" evidence="6">
    <location>
        <begin position="309"/>
        <end position="326"/>
    </location>
</feature>
<dbReference type="Pfam" id="PF07690">
    <property type="entry name" value="MFS_1"/>
    <property type="match status" value="1"/>
</dbReference>
<feature type="transmembrane region" description="Helical" evidence="6">
    <location>
        <begin position="78"/>
        <end position="97"/>
    </location>
</feature>
<dbReference type="Gene3D" id="1.20.1720.10">
    <property type="entry name" value="Multidrug resistance protein D"/>
    <property type="match status" value="1"/>
</dbReference>
<comment type="subcellular location">
    <subcellularLocation>
        <location evidence="1">Membrane</location>
        <topology evidence="1">Multi-pass membrane protein</topology>
    </subcellularLocation>
</comment>
<accession>A0ABT8LEJ3</accession>
<feature type="transmembrane region" description="Helical" evidence="6">
    <location>
        <begin position="372"/>
        <end position="390"/>
    </location>
</feature>
<keyword evidence="3 6" id="KW-0812">Transmembrane</keyword>
<dbReference type="EMBL" id="JAUJEB010000005">
    <property type="protein sequence ID" value="MDN5214761.1"/>
    <property type="molecule type" value="Genomic_DNA"/>
</dbReference>
<keyword evidence="5 6" id="KW-0472">Membrane</keyword>
<keyword evidence="2" id="KW-0813">Transport</keyword>
<feature type="transmembrane region" description="Helical" evidence="6">
    <location>
        <begin position="136"/>
        <end position="158"/>
    </location>
</feature>
<sequence length="401" mass="43964">MKHREMGFLSFIAILALLMALVSITINMVLPAFQSMANTFQLRHQNQIQLVISLLYLGLGIGQLFYGPLSDSIGRKRTIYIGLILFITGCLVSYLSGDLVTLIAGQIIQGLGLGAPRVISLSIVRDRYAGNSMARAMSFIMVIYILTPIFSPILGKMVLMLAEWRTLFIVFIFLGLAVLLLFRYVMPETLPPERRKAFTVRHLVAATAGIVNNQISLGCIIILGVYSGVFITYLNLSQPIFEIEYQLGNRYPFYFASLALGIGLASFLNGKLVTGFGMEKLIRYAIWSGLTASVPFIILTGWYQGHPPLSILLIFLFIQLFCYGILIGNLSAMAMKPFGNFAGLAAAIIGALSTLISVPLSIGLGRYFNGSVMPLVAGFLVAGVVSIIIFHHNHQVKLAHE</sequence>
<evidence type="ECO:0000259" key="7">
    <source>
        <dbReference type="PROSITE" id="PS50850"/>
    </source>
</evidence>
<gene>
    <name evidence="8" type="ORF">QQ020_21965</name>
</gene>
<feature type="transmembrane region" description="Helical" evidence="6">
    <location>
        <begin position="164"/>
        <end position="182"/>
    </location>
</feature>
<feature type="transmembrane region" description="Helical" evidence="6">
    <location>
        <begin position="338"/>
        <end position="360"/>
    </location>
</feature>
<dbReference type="RefSeq" id="WP_346760100.1">
    <property type="nucleotide sequence ID" value="NZ_JAUJEB010000005.1"/>
</dbReference>
<evidence type="ECO:0000256" key="6">
    <source>
        <dbReference type="SAM" id="Phobius"/>
    </source>
</evidence>
<dbReference type="InterPro" id="IPR020846">
    <property type="entry name" value="MFS_dom"/>
</dbReference>
<comment type="caution">
    <text evidence="8">The sequence shown here is derived from an EMBL/GenBank/DDBJ whole genome shotgun (WGS) entry which is preliminary data.</text>
</comment>
<evidence type="ECO:0000256" key="1">
    <source>
        <dbReference type="ARBA" id="ARBA00004141"/>
    </source>
</evidence>
<keyword evidence="4 6" id="KW-1133">Transmembrane helix</keyword>
<evidence type="ECO:0000256" key="5">
    <source>
        <dbReference type="ARBA" id="ARBA00023136"/>
    </source>
</evidence>
<evidence type="ECO:0000313" key="8">
    <source>
        <dbReference type="EMBL" id="MDN5214761.1"/>
    </source>
</evidence>
<evidence type="ECO:0000256" key="4">
    <source>
        <dbReference type="ARBA" id="ARBA00022989"/>
    </source>
</evidence>
<dbReference type="SUPFAM" id="SSF103473">
    <property type="entry name" value="MFS general substrate transporter"/>
    <property type="match status" value="1"/>
</dbReference>
<dbReference type="InterPro" id="IPR036259">
    <property type="entry name" value="MFS_trans_sf"/>
</dbReference>
<evidence type="ECO:0000256" key="3">
    <source>
        <dbReference type="ARBA" id="ARBA00022692"/>
    </source>
</evidence>
<protein>
    <submittedName>
        <fullName evidence="8">MFS transporter</fullName>
    </submittedName>
</protein>
<feature type="transmembrane region" description="Helical" evidence="6">
    <location>
        <begin position="47"/>
        <end position="66"/>
    </location>
</feature>
<dbReference type="InterPro" id="IPR011701">
    <property type="entry name" value="MFS"/>
</dbReference>
<feature type="transmembrane region" description="Helical" evidence="6">
    <location>
        <begin position="251"/>
        <end position="269"/>
    </location>
</feature>
<feature type="transmembrane region" description="Helical" evidence="6">
    <location>
        <begin position="103"/>
        <end position="124"/>
    </location>
</feature>
<dbReference type="PANTHER" id="PTHR23502:SF132">
    <property type="entry name" value="POLYAMINE TRANSPORTER 2-RELATED"/>
    <property type="match status" value="1"/>
</dbReference>
<feature type="transmembrane region" description="Helical" evidence="6">
    <location>
        <begin position="203"/>
        <end position="231"/>
    </location>
</feature>